<dbReference type="Gene3D" id="3.90.79.10">
    <property type="entry name" value="Nucleoside Triphosphate Pyrophosphohydrolase"/>
    <property type="match status" value="1"/>
</dbReference>
<name>A0A127EGN6_CLOPF</name>
<dbReference type="Proteomes" id="UP000070260">
    <property type="component" value="Chromosome"/>
</dbReference>
<dbReference type="PROSITE" id="PS51462">
    <property type="entry name" value="NUDIX"/>
    <property type="match status" value="1"/>
</dbReference>
<dbReference type="InterPro" id="IPR020476">
    <property type="entry name" value="Nudix_hydrolase"/>
</dbReference>
<evidence type="ECO:0000256" key="3">
    <source>
        <dbReference type="ARBA" id="ARBA00022723"/>
    </source>
</evidence>
<dbReference type="PANTHER" id="PTHR12992">
    <property type="entry name" value="NUDIX HYDROLASE"/>
    <property type="match status" value="1"/>
</dbReference>
<evidence type="ECO:0000256" key="6">
    <source>
        <dbReference type="ARBA" id="ARBA00023211"/>
    </source>
</evidence>
<evidence type="ECO:0000313" key="8">
    <source>
        <dbReference type="EMBL" id="AMN35109.1"/>
    </source>
</evidence>
<evidence type="ECO:0000256" key="4">
    <source>
        <dbReference type="ARBA" id="ARBA00022801"/>
    </source>
</evidence>
<keyword evidence="6" id="KW-0464">Manganese</keyword>
<dbReference type="EMBL" id="CP010994">
    <property type="protein sequence ID" value="AMN35109.1"/>
    <property type="molecule type" value="Genomic_DNA"/>
</dbReference>
<dbReference type="PRINTS" id="PR00502">
    <property type="entry name" value="NUDIXFAMILY"/>
</dbReference>
<dbReference type="InterPro" id="IPR000086">
    <property type="entry name" value="NUDIX_hydrolase_dom"/>
</dbReference>
<dbReference type="SUPFAM" id="SSF55811">
    <property type="entry name" value="Nudix"/>
    <property type="match status" value="1"/>
</dbReference>
<feature type="domain" description="Nudix hydrolase" evidence="7">
    <location>
        <begin position="24"/>
        <end position="162"/>
    </location>
</feature>
<dbReference type="GO" id="GO:0046872">
    <property type="term" value="F:metal ion binding"/>
    <property type="evidence" value="ECO:0007669"/>
    <property type="project" value="UniProtKB-KW"/>
</dbReference>
<organism evidence="8 9">
    <name type="scientific">Clostridium perfringens</name>
    <dbReference type="NCBI Taxonomy" id="1502"/>
    <lineage>
        <taxon>Bacteria</taxon>
        <taxon>Bacillati</taxon>
        <taxon>Bacillota</taxon>
        <taxon>Clostridia</taxon>
        <taxon>Eubacteriales</taxon>
        <taxon>Clostridiaceae</taxon>
        <taxon>Clostridium</taxon>
    </lineage>
</organism>
<protein>
    <submittedName>
        <fullName evidence="8">NUDIX hydrolase</fullName>
    </submittedName>
</protein>
<dbReference type="InterPro" id="IPR045121">
    <property type="entry name" value="CoAse"/>
</dbReference>
<gene>
    <name evidence="8" type="ORF">JFP838_04855</name>
</gene>
<accession>A0A127EGN6</accession>
<evidence type="ECO:0000259" key="7">
    <source>
        <dbReference type="PROSITE" id="PS51462"/>
    </source>
</evidence>
<proteinExistence type="predicted"/>
<keyword evidence="4 8" id="KW-0378">Hydrolase</keyword>
<dbReference type="InterPro" id="IPR015797">
    <property type="entry name" value="NUDIX_hydrolase-like_dom_sf"/>
</dbReference>
<dbReference type="CDD" id="cd03426">
    <property type="entry name" value="NUDIX_CoAse_Nudt7"/>
    <property type="match status" value="1"/>
</dbReference>
<sequence>MNNIENIKDIFRDYKIGINGEEDMKRCSVLIPVVNIDGEDNIIFEIRNNKLNSNPGEICFPGGAIEEGETPKEAALRECFEEIGLGEENLEIISQLDFYVSPNNILIYPFLGVQKNQKEDIKNLISINKEEVSDILLVSLKYLLNYEPEITYSKIINMPKEDFPFHNIIGGKGYKFREGKYKVMFYKYNNFVIWGITARILENFLNVYKEHYNKKYLTY</sequence>
<comment type="cofactor">
    <cofactor evidence="1">
        <name>Mn(2+)</name>
        <dbReference type="ChEBI" id="CHEBI:29035"/>
    </cofactor>
</comment>
<evidence type="ECO:0000256" key="1">
    <source>
        <dbReference type="ARBA" id="ARBA00001936"/>
    </source>
</evidence>
<evidence type="ECO:0000256" key="2">
    <source>
        <dbReference type="ARBA" id="ARBA00001946"/>
    </source>
</evidence>
<reference evidence="8 9" key="1">
    <citation type="journal article" date="2016" name="PLoS ONE">
        <title>Plasmid Characterization and Chromosome Analysis of Two netF+ Clostridium perfringens Isolates Associated with Foal and Canine Necrotizing Enteritis.</title>
        <authorList>
            <person name="Mehdizadeh Gohari I."/>
            <person name="Kropinski A.M."/>
            <person name="Weese S.J."/>
            <person name="Parreira V.R."/>
            <person name="Whitehead A.E."/>
            <person name="Boerlin P."/>
            <person name="Prescott J.F."/>
        </authorList>
    </citation>
    <scope>NUCLEOTIDE SEQUENCE [LARGE SCALE GENOMIC DNA]</scope>
    <source>
        <strain evidence="8 9">JP838</strain>
    </source>
</reference>
<dbReference type="PATRIC" id="fig|1502.177.peg.970"/>
<dbReference type="OrthoDB" id="9802805at2"/>
<evidence type="ECO:0000256" key="5">
    <source>
        <dbReference type="ARBA" id="ARBA00022842"/>
    </source>
</evidence>
<evidence type="ECO:0000313" key="9">
    <source>
        <dbReference type="Proteomes" id="UP000070260"/>
    </source>
</evidence>
<dbReference type="RefSeq" id="WP_061426921.1">
    <property type="nucleotide sequence ID" value="NZ_CATNZO010000001.1"/>
</dbReference>
<dbReference type="AlphaFoldDB" id="A0A127EGN6"/>
<dbReference type="Pfam" id="PF00293">
    <property type="entry name" value="NUDIX"/>
    <property type="match status" value="1"/>
</dbReference>
<comment type="cofactor">
    <cofactor evidence="2">
        <name>Mg(2+)</name>
        <dbReference type="ChEBI" id="CHEBI:18420"/>
    </cofactor>
</comment>
<dbReference type="PANTHER" id="PTHR12992:SF11">
    <property type="entry name" value="MITOCHONDRIAL COENZYME A DIPHOSPHATASE NUDT8"/>
    <property type="match status" value="1"/>
</dbReference>
<keyword evidence="3" id="KW-0479">Metal-binding</keyword>
<keyword evidence="5" id="KW-0460">Magnesium</keyword>
<dbReference type="GO" id="GO:0010945">
    <property type="term" value="F:coenzyme A diphosphatase activity"/>
    <property type="evidence" value="ECO:0007669"/>
    <property type="project" value="InterPro"/>
</dbReference>